<reference evidence="2 3" key="1">
    <citation type="journal article" date="2024" name="bioRxiv">
        <title>A reference genome for Trichogramma kaykai: A tiny desert-dwelling parasitoid wasp with competing sex-ratio distorters.</title>
        <authorList>
            <person name="Culotta J."/>
            <person name="Lindsey A.R."/>
        </authorList>
    </citation>
    <scope>NUCLEOTIDE SEQUENCE [LARGE SCALE GENOMIC DNA]</scope>
    <source>
        <strain evidence="2 3">KSX58</strain>
    </source>
</reference>
<proteinExistence type="predicted"/>
<evidence type="ECO:0000313" key="3">
    <source>
        <dbReference type="Proteomes" id="UP001627154"/>
    </source>
</evidence>
<organism evidence="2 3">
    <name type="scientific">Trichogramma kaykai</name>
    <dbReference type="NCBI Taxonomy" id="54128"/>
    <lineage>
        <taxon>Eukaryota</taxon>
        <taxon>Metazoa</taxon>
        <taxon>Ecdysozoa</taxon>
        <taxon>Arthropoda</taxon>
        <taxon>Hexapoda</taxon>
        <taxon>Insecta</taxon>
        <taxon>Pterygota</taxon>
        <taxon>Neoptera</taxon>
        <taxon>Endopterygota</taxon>
        <taxon>Hymenoptera</taxon>
        <taxon>Apocrita</taxon>
        <taxon>Proctotrupomorpha</taxon>
        <taxon>Chalcidoidea</taxon>
        <taxon>Trichogrammatidae</taxon>
        <taxon>Trichogramma</taxon>
    </lineage>
</organism>
<evidence type="ECO:0000313" key="2">
    <source>
        <dbReference type="EMBL" id="KAL3394557.1"/>
    </source>
</evidence>
<feature type="region of interest" description="Disordered" evidence="1">
    <location>
        <begin position="68"/>
        <end position="122"/>
    </location>
</feature>
<protein>
    <submittedName>
        <fullName evidence="2">Uncharacterized protein</fullName>
    </submittedName>
</protein>
<dbReference type="Proteomes" id="UP001627154">
    <property type="component" value="Unassembled WGS sequence"/>
</dbReference>
<comment type="caution">
    <text evidence="2">The sequence shown here is derived from an EMBL/GenBank/DDBJ whole genome shotgun (WGS) entry which is preliminary data.</text>
</comment>
<name>A0ABD2WQ05_9HYME</name>
<accession>A0ABD2WQ05</accession>
<feature type="compositionally biased region" description="Polar residues" evidence="1">
    <location>
        <begin position="1"/>
        <end position="18"/>
    </location>
</feature>
<dbReference type="AlphaFoldDB" id="A0ABD2WQ05"/>
<sequence>MTTAVNDGLQSPQEQTSVEMLAESSPEIRVSPKRGTGVLGPRRSDENNKVAEEFVNYVLVDNRRHYQCKPQPQVPSSAERDPACQPQKLRPNDPSNISDVHRHPEETQRRASVTADSWQKRK</sequence>
<feature type="region of interest" description="Disordered" evidence="1">
    <location>
        <begin position="1"/>
        <end position="48"/>
    </location>
</feature>
<feature type="compositionally biased region" description="Basic and acidic residues" evidence="1">
    <location>
        <begin position="99"/>
        <end position="109"/>
    </location>
</feature>
<feature type="compositionally biased region" description="Polar residues" evidence="1">
    <location>
        <begin position="110"/>
        <end position="122"/>
    </location>
</feature>
<gene>
    <name evidence="2" type="ORF">TKK_011547</name>
</gene>
<dbReference type="EMBL" id="JBJJXI010000092">
    <property type="protein sequence ID" value="KAL3394557.1"/>
    <property type="molecule type" value="Genomic_DNA"/>
</dbReference>
<evidence type="ECO:0000256" key="1">
    <source>
        <dbReference type="SAM" id="MobiDB-lite"/>
    </source>
</evidence>
<keyword evidence="3" id="KW-1185">Reference proteome</keyword>